<evidence type="ECO:0000256" key="1">
    <source>
        <dbReference type="ARBA" id="ARBA00001966"/>
    </source>
</evidence>
<evidence type="ECO:0000313" key="9">
    <source>
        <dbReference type="Proteomes" id="UP000657421"/>
    </source>
</evidence>
<dbReference type="SUPFAM" id="SSF52242">
    <property type="entry name" value="Cobalamin (vitamin B12)-binding domain"/>
    <property type="match status" value="1"/>
</dbReference>
<keyword evidence="2" id="KW-0949">S-adenosyl-L-methionine</keyword>
<dbReference type="Proteomes" id="UP000657421">
    <property type="component" value="Unassembled WGS sequence"/>
</dbReference>
<comment type="cofactor">
    <cofactor evidence="1">
        <name>[4Fe-4S] cluster</name>
        <dbReference type="ChEBI" id="CHEBI:49883"/>
    </cofactor>
</comment>
<dbReference type="InterPro" id="IPR034466">
    <property type="entry name" value="Methyltransferase_Class_B"/>
</dbReference>
<evidence type="ECO:0000259" key="6">
    <source>
        <dbReference type="PROSITE" id="PS51332"/>
    </source>
</evidence>
<evidence type="ECO:0000256" key="5">
    <source>
        <dbReference type="ARBA" id="ARBA00023014"/>
    </source>
</evidence>
<dbReference type="Pfam" id="PF02310">
    <property type="entry name" value="B12-binding"/>
    <property type="match status" value="1"/>
</dbReference>
<evidence type="ECO:0000259" key="7">
    <source>
        <dbReference type="PROSITE" id="PS51918"/>
    </source>
</evidence>
<evidence type="ECO:0000256" key="3">
    <source>
        <dbReference type="ARBA" id="ARBA00022723"/>
    </source>
</evidence>
<organism evidence="8 9">
    <name type="scientific">Jingyaoa shaoxingensis</name>
    <dbReference type="NCBI Taxonomy" id="2763671"/>
    <lineage>
        <taxon>Bacteria</taxon>
        <taxon>Bacillati</taxon>
        <taxon>Bacillota</taxon>
        <taxon>Clostridia</taxon>
        <taxon>Lachnospirales</taxon>
        <taxon>Lachnospiraceae</taxon>
        <taxon>Jingyaoa</taxon>
    </lineage>
</organism>
<name>A0ABR7NC41_9FIRM</name>
<dbReference type="InterPro" id="IPR058240">
    <property type="entry name" value="rSAM_sf"/>
</dbReference>
<dbReference type="CDD" id="cd02068">
    <property type="entry name" value="radical_SAM_B12_BD"/>
    <property type="match status" value="1"/>
</dbReference>
<comment type="caution">
    <text evidence="8">The sequence shown here is derived from an EMBL/GenBank/DDBJ whole genome shotgun (WGS) entry which is preliminary data.</text>
</comment>
<dbReference type="Gene3D" id="3.80.30.20">
    <property type="entry name" value="tm_1862 like domain"/>
    <property type="match status" value="1"/>
</dbReference>
<keyword evidence="4" id="KW-0408">Iron</keyword>
<dbReference type="Pfam" id="PF04055">
    <property type="entry name" value="Radical_SAM"/>
    <property type="match status" value="1"/>
</dbReference>
<sequence length="589" mass="69489">MKILLTAVNAKYIHSNPAVYSLQKFTAEYAPEYKKDIELAEFTINHYADDILQEIYRRKPDVVAFSCYIWNLQMIEKVLEDLPKILPDVQIWAGGPEVSYDAPDFLKKHPCMTGVMTGEGEETFLELVSYYHGQKTLREIRGITYRDIEQKIVVNPGRPLLDMNRIPFLYDDLEDFEHRIIYYESSRGCPFSCSYCLSSIDKSVRFRDAQTVVKELQFFLDRKVPQVKFVDRTFNCRHSHALTIWNYIREHDNGITNFHFEIAADLLNEEELSLLNTMRPGLVQLEIGVQSTNLRTIEAIDRVMDFSHLSKVVKRIQAGKNIHQHLDLIAGLPWENYESFRQSFNDVYHLYPDQFQLGFLKVLKGSKMQEKAEEYGIIYHSQPVYEVFYTNWISYQEILKLKEIEEIVEVYYNSGQFTNTMRHLETEFPDPFTMYQSLGEYYGEQGWWGQSHSRMQRFEMLRGFIHSVSEDPVYDELLLLDLYLRENSKSRPKWAADLQAEKKQFLDWFKIEAEQHSILKGYEGYSAKQMMNMVHLERFSIQMAQICGWTTGEMADRDTCWVLFDYRNRSALDQNAGIYFIKKNDHNFS</sequence>
<dbReference type="InterPro" id="IPR025288">
    <property type="entry name" value="DUF4080"/>
</dbReference>
<dbReference type="InterPro" id="IPR006638">
    <property type="entry name" value="Elp3/MiaA/NifB-like_rSAM"/>
</dbReference>
<dbReference type="EMBL" id="JACRSZ010000014">
    <property type="protein sequence ID" value="MBC8573984.1"/>
    <property type="molecule type" value="Genomic_DNA"/>
</dbReference>
<evidence type="ECO:0000256" key="4">
    <source>
        <dbReference type="ARBA" id="ARBA00023004"/>
    </source>
</evidence>
<dbReference type="InterPro" id="IPR023404">
    <property type="entry name" value="rSAM_horseshoe"/>
</dbReference>
<dbReference type="PROSITE" id="PS51918">
    <property type="entry name" value="RADICAL_SAM"/>
    <property type="match status" value="1"/>
</dbReference>
<dbReference type="SUPFAM" id="SSF102114">
    <property type="entry name" value="Radical SAM enzymes"/>
    <property type="match status" value="1"/>
</dbReference>
<feature type="domain" description="Radical SAM core" evidence="7">
    <location>
        <begin position="175"/>
        <end position="402"/>
    </location>
</feature>
<dbReference type="InterPro" id="IPR006158">
    <property type="entry name" value="Cobalamin-bd"/>
</dbReference>
<dbReference type="RefSeq" id="WP_249309441.1">
    <property type="nucleotide sequence ID" value="NZ_JACRSZ010000014.1"/>
</dbReference>
<accession>A0ABR7NC41</accession>
<reference evidence="8 9" key="1">
    <citation type="submission" date="2020-08" db="EMBL/GenBank/DDBJ databases">
        <title>Genome public.</title>
        <authorList>
            <person name="Liu C."/>
            <person name="Sun Q."/>
        </authorList>
    </citation>
    <scope>NUCLEOTIDE SEQUENCE [LARGE SCALE GENOMIC DNA]</scope>
    <source>
        <strain evidence="8 9">NSJ-46</strain>
    </source>
</reference>
<keyword evidence="5" id="KW-0411">Iron-sulfur</keyword>
<dbReference type="PROSITE" id="PS51332">
    <property type="entry name" value="B12_BINDING"/>
    <property type="match status" value="1"/>
</dbReference>
<dbReference type="InterPro" id="IPR036724">
    <property type="entry name" value="Cobalamin-bd_sf"/>
</dbReference>
<dbReference type="PANTHER" id="PTHR43409">
    <property type="entry name" value="ANAEROBIC MAGNESIUM-PROTOPORPHYRIN IX MONOMETHYL ESTER CYCLASE-RELATED"/>
    <property type="match status" value="1"/>
</dbReference>
<dbReference type="SFLD" id="SFLDG01082">
    <property type="entry name" value="B12-binding_domain_containing"/>
    <property type="match status" value="1"/>
</dbReference>
<dbReference type="PANTHER" id="PTHR43409:SF16">
    <property type="entry name" value="SLR0320 PROTEIN"/>
    <property type="match status" value="1"/>
</dbReference>
<dbReference type="Pfam" id="PF13311">
    <property type="entry name" value="DUF4080"/>
    <property type="match status" value="1"/>
</dbReference>
<dbReference type="InterPro" id="IPR007197">
    <property type="entry name" value="rSAM"/>
</dbReference>
<gene>
    <name evidence="8" type="ORF">H8716_12970</name>
</gene>
<keyword evidence="9" id="KW-1185">Reference proteome</keyword>
<dbReference type="SFLD" id="SFLDG01123">
    <property type="entry name" value="methyltransferase_(Class_B)"/>
    <property type="match status" value="1"/>
</dbReference>
<dbReference type="SFLD" id="SFLDS00029">
    <property type="entry name" value="Radical_SAM"/>
    <property type="match status" value="1"/>
</dbReference>
<protein>
    <submittedName>
        <fullName evidence="8">B12-binding domain-containing radical SAM protein</fullName>
    </submittedName>
</protein>
<keyword evidence="3" id="KW-0479">Metal-binding</keyword>
<evidence type="ECO:0000256" key="2">
    <source>
        <dbReference type="ARBA" id="ARBA00022691"/>
    </source>
</evidence>
<evidence type="ECO:0000313" key="8">
    <source>
        <dbReference type="EMBL" id="MBC8573984.1"/>
    </source>
</evidence>
<proteinExistence type="predicted"/>
<dbReference type="InterPro" id="IPR051198">
    <property type="entry name" value="BchE-like"/>
</dbReference>
<dbReference type="Gene3D" id="3.40.50.280">
    <property type="entry name" value="Cobalamin-binding domain"/>
    <property type="match status" value="1"/>
</dbReference>
<dbReference type="SMART" id="SM00729">
    <property type="entry name" value="Elp3"/>
    <property type="match status" value="1"/>
</dbReference>
<feature type="domain" description="B12-binding" evidence="6">
    <location>
        <begin position="1"/>
        <end position="138"/>
    </location>
</feature>